<keyword evidence="1" id="KW-0147">Chitin-binding</keyword>
<dbReference type="Gene3D" id="3.10.350.10">
    <property type="entry name" value="LysM domain"/>
    <property type="match status" value="2"/>
</dbReference>
<evidence type="ECO:0000256" key="3">
    <source>
        <dbReference type="ARBA" id="ARBA00044955"/>
    </source>
</evidence>
<keyword evidence="4" id="KW-0732">Signal</keyword>
<feature type="chain" id="PRO_5040749475" description="LysM domain-containing protein" evidence="4">
    <location>
        <begin position="22"/>
        <end position="530"/>
    </location>
</feature>
<dbReference type="InterPro" id="IPR036779">
    <property type="entry name" value="LysM_dom_sf"/>
</dbReference>
<dbReference type="EMBL" id="JAJHUN010000009">
    <property type="protein sequence ID" value="KAJ4150988.1"/>
    <property type="molecule type" value="Genomic_DNA"/>
</dbReference>
<dbReference type="PANTHER" id="PTHR34997">
    <property type="entry name" value="AM15"/>
    <property type="match status" value="1"/>
</dbReference>
<dbReference type="GeneID" id="80898869"/>
<evidence type="ECO:0000259" key="5">
    <source>
        <dbReference type="PROSITE" id="PS51782"/>
    </source>
</evidence>
<name>A0A9W8QD20_AKAMU</name>
<proteinExistence type="inferred from homology"/>
<feature type="signal peptide" evidence="4">
    <location>
        <begin position="1"/>
        <end position="21"/>
    </location>
</feature>
<dbReference type="GO" id="GO:0008061">
    <property type="term" value="F:chitin binding"/>
    <property type="evidence" value="ECO:0007669"/>
    <property type="project" value="UniProtKB-KW"/>
</dbReference>
<comment type="similarity">
    <text evidence="3">Belongs to the secreted LysM effector family.</text>
</comment>
<dbReference type="PANTHER" id="PTHR34997:SF1">
    <property type="entry name" value="PEPTIDOGLYCAN-BINDING LYSIN DOMAIN"/>
    <property type="match status" value="1"/>
</dbReference>
<reference evidence="6" key="1">
    <citation type="journal article" date="2023" name="Access Microbiol">
        <title>De-novo genome assembly for Akanthomyces muscarius, a biocontrol agent of insect agricultural pests.</title>
        <authorList>
            <person name="Erdos Z."/>
            <person name="Studholme D.J."/>
            <person name="Raymond B."/>
            <person name="Sharma M."/>
        </authorList>
    </citation>
    <scope>NUCLEOTIDE SEQUENCE</scope>
    <source>
        <strain evidence="6">Ve6</strain>
    </source>
</reference>
<dbReference type="InterPro" id="IPR052210">
    <property type="entry name" value="LysM1-like"/>
</dbReference>
<keyword evidence="2" id="KW-0843">Virulence</keyword>
<keyword evidence="7" id="KW-1185">Reference proteome</keyword>
<dbReference type="AlphaFoldDB" id="A0A9W8QD20"/>
<evidence type="ECO:0000256" key="1">
    <source>
        <dbReference type="ARBA" id="ARBA00022669"/>
    </source>
</evidence>
<dbReference type="KEGG" id="amus:LMH87_011710"/>
<dbReference type="CDD" id="cd00118">
    <property type="entry name" value="LysM"/>
    <property type="match status" value="1"/>
</dbReference>
<evidence type="ECO:0000313" key="6">
    <source>
        <dbReference type="EMBL" id="KAJ4150988.1"/>
    </source>
</evidence>
<evidence type="ECO:0000256" key="2">
    <source>
        <dbReference type="ARBA" id="ARBA00023026"/>
    </source>
</evidence>
<dbReference type="Pfam" id="PF01476">
    <property type="entry name" value="LysM"/>
    <property type="match status" value="1"/>
</dbReference>
<dbReference type="RefSeq" id="XP_056052702.1">
    <property type="nucleotide sequence ID" value="XM_056200898.1"/>
</dbReference>
<accession>A0A9W8QD20</accession>
<protein>
    <recommendedName>
        <fullName evidence="5">LysM domain-containing protein</fullName>
    </recommendedName>
</protein>
<dbReference type="SUPFAM" id="SSF54106">
    <property type="entry name" value="LysM domain"/>
    <property type="match status" value="1"/>
</dbReference>
<evidence type="ECO:0000256" key="4">
    <source>
        <dbReference type="SAM" id="SignalP"/>
    </source>
</evidence>
<dbReference type="PROSITE" id="PS51782">
    <property type="entry name" value="LYSM"/>
    <property type="match status" value="1"/>
</dbReference>
<dbReference type="Proteomes" id="UP001144673">
    <property type="component" value="Chromosome 4"/>
</dbReference>
<organism evidence="6 7">
    <name type="scientific">Akanthomyces muscarius</name>
    <name type="common">Entomopathogenic fungus</name>
    <name type="synonym">Lecanicillium muscarium</name>
    <dbReference type="NCBI Taxonomy" id="2231603"/>
    <lineage>
        <taxon>Eukaryota</taxon>
        <taxon>Fungi</taxon>
        <taxon>Dikarya</taxon>
        <taxon>Ascomycota</taxon>
        <taxon>Pezizomycotina</taxon>
        <taxon>Sordariomycetes</taxon>
        <taxon>Hypocreomycetidae</taxon>
        <taxon>Hypocreales</taxon>
        <taxon>Cordycipitaceae</taxon>
        <taxon>Akanthomyces</taxon>
    </lineage>
</organism>
<gene>
    <name evidence="6" type="ORF">LMH87_011710</name>
</gene>
<dbReference type="InterPro" id="IPR018392">
    <property type="entry name" value="LysM"/>
</dbReference>
<evidence type="ECO:0000313" key="7">
    <source>
        <dbReference type="Proteomes" id="UP001144673"/>
    </source>
</evidence>
<sequence length="530" mass="56898">MAKYSLSWLLAVSSILSAANGFNLYPLLPSEVMQTMLGISPQCLTALNTTLPCDNFLFQWTLNVDRIHWEEADVATLCTAECTAGAQRWRTTVRDACADQYVRSGGKYAPADTLSGRFFDGLVVACAQSSAKAWCLLESYDWVGSDVVQIDCEANPADPWCINKAEPLANNSRISTLYDDALLCSECFVKMLRLRVNSDYPPDADFSDYLTEELQDVEKVCGHESEPITTRAVPWYPELSDAPLIGIPTTPSTTTAQPTPTACTGRTVDIVPDLKEEMTCHDIAEKYETGSGEVAIATKDDLCRATKPICLPQKCTLYAVEAGQTCENVASSMSMLNNATVTVAQLATWNPNLLGVCDGLVEQFVCASPPGFAWKKPPETEIPDDGDGPVWLGYYYCVANKSGATATTSTSQASVTTTTSTHTGLAKPTQTQAGISKDCSKIEEAKSGDSCWAIANRAGIELSSLYVWNAGLGAAGENCGTQIWPGYCYCVGVGPPPTTTSTGPALPTQTQQGFPRDCKKYVAAKSGDSC</sequence>
<comment type="caution">
    <text evidence="6">The sequence shown here is derived from an EMBL/GenBank/DDBJ whole genome shotgun (WGS) entry which is preliminary data.</text>
</comment>
<feature type="domain" description="LysM" evidence="5">
    <location>
        <begin position="441"/>
        <end position="491"/>
    </location>
</feature>